<organism evidence="4 5">
    <name type="scientific">Falsarthrobacter nasiphocae</name>
    <dbReference type="NCBI Taxonomy" id="189863"/>
    <lineage>
        <taxon>Bacteria</taxon>
        <taxon>Bacillati</taxon>
        <taxon>Actinomycetota</taxon>
        <taxon>Actinomycetes</taxon>
        <taxon>Micrococcales</taxon>
        <taxon>Micrococcaceae</taxon>
        <taxon>Falsarthrobacter</taxon>
    </lineage>
</organism>
<proteinExistence type="predicted"/>
<feature type="region of interest" description="Disordered" evidence="1">
    <location>
        <begin position="84"/>
        <end position="109"/>
    </location>
</feature>
<accession>A0AAE4C6T0</accession>
<dbReference type="Pfam" id="PF13399">
    <property type="entry name" value="LytR_C"/>
    <property type="match status" value="1"/>
</dbReference>
<dbReference type="InterPro" id="IPR027381">
    <property type="entry name" value="LytR/CpsA/Psr_C"/>
</dbReference>
<keyword evidence="2" id="KW-1133">Transmembrane helix</keyword>
<keyword evidence="2" id="KW-0812">Transmembrane</keyword>
<protein>
    <recommendedName>
        <fullName evidence="3">LytR/CpsA/Psr regulator C-terminal domain-containing protein</fullName>
    </recommendedName>
</protein>
<dbReference type="RefSeq" id="WP_309849862.1">
    <property type="nucleotide sequence ID" value="NZ_BAAAIU010000045.1"/>
</dbReference>
<evidence type="ECO:0000256" key="1">
    <source>
        <dbReference type="SAM" id="MobiDB-lite"/>
    </source>
</evidence>
<reference evidence="4" key="1">
    <citation type="submission" date="2023-07" db="EMBL/GenBank/DDBJ databases">
        <title>Sequencing the genomes of 1000 actinobacteria strains.</title>
        <authorList>
            <person name="Klenk H.-P."/>
        </authorList>
    </citation>
    <scope>NUCLEOTIDE SEQUENCE</scope>
    <source>
        <strain evidence="4">DSM 13988</strain>
    </source>
</reference>
<dbReference type="AlphaFoldDB" id="A0AAE4C6T0"/>
<evidence type="ECO:0000259" key="3">
    <source>
        <dbReference type="Pfam" id="PF13399"/>
    </source>
</evidence>
<dbReference type="Proteomes" id="UP001247307">
    <property type="component" value="Unassembled WGS sequence"/>
</dbReference>
<dbReference type="Gene3D" id="3.30.70.2390">
    <property type="match status" value="1"/>
</dbReference>
<sequence>MSMSDDAPRHERGAGEAWPRDSYDEIPENPRHVGAHRARFVEPAGRVGTLVVAGLCALLVGFVAAFVLPFFGFMPRASQHAVPSAAPSSASASPSPSASASTPESAAADKALRKRTVNVFNATGAEGRQRDDAAALSAKGWVIGQIGVWGQEDPGRTTVYYSGSSTKAAADLLASDLGGAATAVDKSLGKSLVVVVSPGYGAG</sequence>
<name>A0AAE4C6T0_9MICC</name>
<comment type="caution">
    <text evidence="4">The sequence shown here is derived from an EMBL/GenBank/DDBJ whole genome shotgun (WGS) entry which is preliminary data.</text>
</comment>
<feature type="transmembrane region" description="Helical" evidence="2">
    <location>
        <begin position="47"/>
        <end position="71"/>
    </location>
</feature>
<dbReference type="EMBL" id="JAVDUI010000001">
    <property type="protein sequence ID" value="MDR6891744.1"/>
    <property type="molecule type" value="Genomic_DNA"/>
</dbReference>
<evidence type="ECO:0000313" key="4">
    <source>
        <dbReference type="EMBL" id="MDR6891744.1"/>
    </source>
</evidence>
<feature type="compositionally biased region" description="Low complexity" evidence="1">
    <location>
        <begin position="84"/>
        <end position="108"/>
    </location>
</feature>
<evidence type="ECO:0000313" key="5">
    <source>
        <dbReference type="Proteomes" id="UP001247307"/>
    </source>
</evidence>
<gene>
    <name evidence="4" type="ORF">J2S35_000684</name>
</gene>
<keyword evidence="2" id="KW-0472">Membrane</keyword>
<keyword evidence="5" id="KW-1185">Reference proteome</keyword>
<feature type="domain" description="LytR/CpsA/Psr regulator C-terminal" evidence="3">
    <location>
        <begin position="116"/>
        <end position="199"/>
    </location>
</feature>
<evidence type="ECO:0000256" key="2">
    <source>
        <dbReference type="SAM" id="Phobius"/>
    </source>
</evidence>
<feature type="region of interest" description="Disordered" evidence="1">
    <location>
        <begin position="1"/>
        <end position="30"/>
    </location>
</feature>